<dbReference type="PANTHER" id="PTHR46672">
    <property type="entry name" value="OS08G0495500 PROTEIN-RELATED"/>
    <property type="match status" value="1"/>
</dbReference>
<evidence type="ECO:0000313" key="2">
    <source>
        <dbReference type="Proteomes" id="UP000436088"/>
    </source>
</evidence>
<dbReference type="AlphaFoldDB" id="A0A6A2XS22"/>
<dbReference type="InterPro" id="IPR044714">
    <property type="entry name" value="AtSIBP1-like"/>
</dbReference>
<accession>A0A6A2XS22</accession>
<dbReference type="Proteomes" id="UP000436088">
    <property type="component" value="Unassembled WGS sequence"/>
</dbReference>
<sequence length="69" mass="8315">MNQSAYRVQTTARLAQWKIDNLASCTYRKSDPFKIGNWNWHLSVEKNRVLWRSKIFQSSRNNRQEAEEQ</sequence>
<organism evidence="1 2">
    <name type="scientific">Hibiscus syriacus</name>
    <name type="common">Rose of Sharon</name>
    <dbReference type="NCBI Taxonomy" id="106335"/>
    <lineage>
        <taxon>Eukaryota</taxon>
        <taxon>Viridiplantae</taxon>
        <taxon>Streptophyta</taxon>
        <taxon>Embryophyta</taxon>
        <taxon>Tracheophyta</taxon>
        <taxon>Spermatophyta</taxon>
        <taxon>Magnoliopsida</taxon>
        <taxon>eudicotyledons</taxon>
        <taxon>Gunneridae</taxon>
        <taxon>Pentapetalae</taxon>
        <taxon>rosids</taxon>
        <taxon>malvids</taxon>
        <taxon>Malvales</taxon>
        <taxon>Malvaceae</taxon>
        <taxon>Malvoideae</taxon>
        <taxon>Hibiscus</taxon>
    </lineage>
</organism>
<reference evidence="1" key="1">
    <citation type="submission" date="2019-09" db="EMBL/GenBank/DDBJ databases">
        <title>Draft genome information of white flower Hibiscus syriacus.</title>
        <authorList>
            <person name="Kim Y.-M."/>
        </authorList>
    </citation>
    <scope>NUCLEOTIDE SEQUENCE [LARGE SCALE GENOMIC DNA]</scope>
    <source>
        <strain evidence="1">YM2019G1</strain>
    </source>
</reference>
<proteinExistence type="predicted"/>
<gene>
    <name evidence="1" type="ORF">F3Y22_tig00111402pilonHSYRG01299</name>
</gene>
<name>A0A6A2XS22_HIBSY</name>
<keyword evidence="2" id="KW-1185">Reference proteome</keyword>
<evidence type="ECO:0000313" key="1">
    <source>
        <dbReference type="EMBL" id="KAE8679371.1"/>
    </source>
</evidence>
<protein>
    <submittedName>
        <fullName evidence="1">Uncharacterized protein</fullName>
    </submittedName>
</protein>
<comment type="caution">
    <text evidence="1">The sequence shown here is derived from an EMBL/GenBank/DDBJ whole genome shotgun (WGS) entry which is preliminary data.</text>
</comment>
<dbReference type="EMBL" id="VEPZ02001331">
    <property type="protein sequence ID" value="KAE8679371.1"/>
    <property type="molecule type" value="Genomic_DNA"/>
</dbReference>
<dbReference type="PANTHER" id="PTHR46672:SF4">
    <property type="entry name" value="OS08G0495500 PROTEIN"/>
    <property type="match status" value="1"/>
</dbReference>